<evidence type="ECO:0000313" key="1">
    <source>
        <dbReference type="EMBL" id="GAA5482068.1"/>
    </source>
</evidence>
<dbReference type="RefSeq" id="WP_353566215.1">
    <property type="nucleotide sequence ID" value="NZ_BAABRI010000006.1"/>
</dbReference>
<protein>
    <submittedName>
        <fullName evidence="1">Uncharacterized protein</fullName>
    </submittedName>
</protein>
<sequence length="74" mass="7697">MKGGQAIFSEVCCAANPAAAVAELSDAELEQLDGALTSLPDTGVPGVIKAQVTADQARRWRVDRQAELERGGGE</sequence>
<reference evidence="1 2" key="1">
    <citation type="submission" date="2024-02" db="EMBL/GenBank/DDBJ databases">
        <title>Haloferula sargassicola NBRC 104335.</title>
        <authorList>
            <person name="Ichikawa N."/>
            <person name="Katano-Makiyama Y."/>
            <person name="Hidaka K."/>
        </authorList>
    </citation>
    <scope>NUCLEOTIDE SEQUENCE [LARGE SCALE GENOMIC DNA]</scope>
    <source>
        <strain evidence="1 2">NBRC 104335</strain>
    </source>
</reference>
<accession>A0ABP9UKF0</accession>
<proteinExistence type="predicted"/>
<dbReference type="EMBL" id="BAABRI010000006">
    <property type="protein sequence ID" value="GAA5482068.1"/>
    <property type="molecule type" value="Genomic_DNA"/>
</dbReference>
<organism evidence="1 2">
    <name type="scientific">Haloferula sargassicola</name>
    <dbReference type="NCBI Taxonomy" id="490096"/>
    <lineage>
        <taxon>Bacteria</taxon>
        <taxon>Pseudomonadati</taxon>
        <taxon>Verrucomicrobiota</taxon>
        <taxon>Verrucomicrobiia</taxon>
        <taxon>Verrucomicrobiales</taxon>
        <taxon>Verrucomicrobiaceae</taxon>
        <taxon>Haloferula</taxon>
    </lineage>
</organism>
<keyword evidence="2" id="KW-1185">Reference proteome</keyword>
<evidence type="ECO:0000313" key="2">
    <source>
        <dbReference type="Proteomes" id="UP001476282"/>
    </source>
</evidence>
<comment type="caution">
    <text evidence="1">The sequence shown here is derived from an EMBL/GenBank/DDBJ whole genome shotgun (WGS) entry which is preliminary data.</text>
</comment>
<name>A0ABP9UKF0_9BACT</name>
<dbReference type="Proteomes" id="UP001476282">
    <property type="component" value="Unassembled WGS sequence"/>
</dbReference>
<gene>
    <name evidence="1" type="ORF">Hsar01_01283</name>
</gene>